<sequence>MSSDGSDASGEETPIDGQQEDEWQNIDDVVQDRRAEYIIKLGDEEWQYEAPIDLNISKMTRIELNPLMWYNHDIVPKKMKITNTGYTVILSAKWQRERPYLIDGPFTGKYVFSQLHFHWGKNEMVGSEHYLDGCCMPMELHAVHFKADYLSQEAASREKDGLAILVYLFRLLPSPNPTLVSLVDGLSRIQEAGTSTRLSTSEALVNWTRPFAGDYFLYWGALNHGGEKQRVLWLVSREPIGIAQEQVARFRTLYDVNNQPLLQNCHKLQDRCGRSLFHVNPSGKCSYSLLPVPREPPPLTANQIVDMIENFQVPDL</sequence>
<evidence type="ECO:0000313" key="2">
    <source>
        <dbReference type="Proteomes" id="UP001239111"/>
    </source>
</evidence>
<accession>A0ACC2NBQ4</accession>
<proteinExistence type="predicted"/>
<name>A0ACC2NBQ4_9HYME</name>
<organism evidence="1 2">
    <name type="scientific">Eretmocerus hayati</name>
    <dbReference type="NCBI Taxonomy" id="131215"/>
    <lineage>
        <taxon>Eukaryota</taxon>
        <taxon>Metazoa</taxon>
        <taxon>Ecdysozoa</taxon>
        <taxon>Arthropoda</taxon>
        <taxon>Hexapoda</taxon>
        <taxon>Insecta</taxon>
        <taxon>Pterygota</taxon>
        <taxon>Neoptera</taxon>
        <taxon>Endopterygota</taxon>
        <taxon>Hymenoptera</taxon>
        <taxon>Apocrita</taxon>
        <taxon>Proctotrupomorpha</taxon>
        <taxon>Chalcidoidea</taxon>
        <taxon>Aphelinidae</taxon>
        <taxon>Aphelininae</taxon>
        <taxon>Eretmocerus</taxon>
    </lineage>
</organism>
<protein>
    <submittedName>
        <fullName evidence="1">Uncharacterized protein</fullName>
    </submittedName>
</protein>
<comment type="caution">
    <text evidence="1">The sequence shown here is derived from an EMBL/GenBank/DDBJ whole genome shotgun (WGS) entry which is preliminary data.</text>
</comment>
<dbReference type="EMBL" id="CM056744">
    <property type="protein sequence ID" value="KAJ8668368.1"/>
    <property type="molecule type" value="Genomic_DNA"/>
</dbReference>
<keyword evidence="2" id="KW-1185">Reference proteome</keyword>
<gene>
    <name evidence="1" type="ORF">QAD02_010031</name>
</gene>
<dbReference type="Proteomes" id="UP001239111">
    <property type="component" value="Chromosome 4"/>
</dbReference>
<reference evidence="1" key="1">
    <citation type="submission" date="2023-04" db="EMBL/GenBank/DDBJ databases">
        <title>A chromosome-level genome assembly of the parasitoid wasp Eretmocerus hayati.</title>
        <authorList>
            <person name="Zhong Y."/>
            <person name="Liu S."/>
            <person name="Liu Y."/>
        </authorList>
    </citation>
    <scope>NUCLEOTIDE SEQUENCE</scope>
    <source>
        <strain evidence="1">ZJU_SS_LIU_2023</strain>
    </source>
</reference>
<evidence type="ECO:0000313" key="1">
    <source>
        <dbReference type="EMBL" id="KAJ8668368.1"/>
    </source>
</evidence>